<comment type="subcellular location">
    <subcellularLocation>
        <location evidence="14">Cytoplasm</location>
    </subcellularLocation>
</comment>
<evidence type="ECO:0000256" key="7">
    <source>
        <dbReference type="ARBA" id="ARBA00024298"/>
    </source>
</evidence>
<gene>
    <name evidence="14" type="primary">cysH</name>
    <name evidence="16" type="ORF">GCM10022406_15880</name>
</gene>
<comment type="cofactor">
    <cofactor evidence="14">
        <name>[4Fe-4S] cluster</name>
        <dbReference type="ChEBI" id="CHEBI:49883"/>
    </cofactor>
    <text evidence="14">Binds 1 [4Fe-4S] cluster per subunit.</text>
</comment>
<feature type="domain" description="Phosphoadenosine phosphosulphate reductase" evidence="15">
    <location>
        <begin position="36"/>
        <end position="210"/>
    </location>
</feature>
<evidence type="ECO:0000256" key="14">
    <source>
        <dbReference type="HAMAP-Rule" id="MF_00063"/>
    </source>
</evidence>
<dbReference type="InterPro" id="IPR014729">
    <property type="entry name" value="Rossmann-like_a/b/a_fold"/>
</dbReference>
<evidence type="ECO:0000256" key="13">
    <source>
        <dbReference type="ARBA" id="ARBA00048441"/>
    </source>
</evidence>
<dbReference type="SUPFAM" id="SSF52402">
    <property type="entry name" value="Adenine nucleotide alpha hydrolases-like"/>
    <property type="match status" value="1"/>
</dbReference>
<evidence type="ECO:0000256" key="11">
    <source>
        <dbReference type="ARBA" id="ARBA00030894"/>
    </source>
</evidence>
<reference evidence="17" key="1">
    <citation type="journal article" date="2019" name="Int. J. Syst. Evol. Microbiol.">
        <title>The Global Catalogue of Microorganisms (GCM) 10K type strain sequencing project: providing services to taxonomists for standard genome sequencing and annotation.</title>
        <authorList>
            <consortium name="The Broad Institute Genomics Platform"/>
            <consortium name="The Broad Institute Genome Sequencing Center for Infectious Disease"/>
            <person name="Wu L."/>
            <person name="Ma J."/>
        </authorList>
    </citation>
    <scope>NUCLEOTIDE SEQUENCE [LARGE SCALE GENOMIC DNA]</scope>
    <source>
        <strain evidence="17">JCM 17214</strain>
    </source>
</reference>
<comment type="pathway">
    <text evidence="8 14">Sulfur metabolism; hydrogen sulfide biosynthesis; sulfite from sulfate.</text>
</comment>
<dbReference type="HAMAP" id="MF_00063">
    <property type="entry name" value="CysH"/>
    <property type="match status" value="1"/>
</dbReference>
<evidence type="ECO:0000256" key="5">
    <source>
        <dbReference type="ARBA" id="ARBA00023004"/>
    </source>
</evidence>
<evidence type="ECO:0000256" key="9">
    <source>
        <dbReference type="ARBA" id="ARBA00024386"/>
    </source>
</evidence>
<feature type="binding site" evidence="14">
    <location>
        <position position="207"/>
    </location>
    <ligand>
        <name>[4Fe-4S] cluster</name>
        <dbReference type="ChEBI" id="CHEBI:49883"/>
    </ligand>
</feature>
<keyword evidence="3 14" id="KW-0479">Metal-binding</keyword>
<comment type="similarity">
    <text evidence="1 14">Belongs to the PAPS reductase family. CysH subfamily.</text>
</comment>
<dbReference type="EMBL" id="BAABDH010000024">
    <property type="protein sequence ID" value="GAA3931541.1"/>
    <property type="molecule type" value="Genomic_DNA"/>
</dbReference>
<protein>
    <recommendedName>
        <fullName evidence="10 14">Adenosine 5'-phosphosulfate reductase</fullName>
        <shortName evidence="14">APS reductase</shortName>
        <ecNumber evidence="9 14">1.8.4.10</ecNumber>
    </recommendedName>
    <alternativeName>
        <fullName evidence="12 14">5'-adenylylsulfate reductase</fullName>
    </alternativeName>
    <alternativeName>
        <fullName evidence="11 14">Thioredoxin-dependent 5'-adenylylsulfate reductase</fullName>
    </alternativeName>
</protein>
<dbReference type="InterPro" id="IPR011798">
    <property type="entry name" value="APS_reductase"/>
</dbReference>
<evidence type="ECO:0000256" key="6">
    <source>
        <dbReference type="ARBA" id="ARBA00023014"/>
    </source>
</evidence>
<feature type="binding site" evidence="14">
    <location>
        <position position="122"/>
    </location>
    <ligand>
        <name>[4Fe-4S] cluster</name>
        <dbReference type="ChEBI" id="CHEBI:49883"/>
    </ligand>
</feature>
<feature type="active site" description="Nucleophile; cysteine thiosulfonate intermediate" evidence="14">
    <location>
        <position position="232"/>
    </location>
</feature>
<comment type="catalytic activity">
    <reaction evidence="13 14">
        <text>[thioredoxin]-disulfide + sulfite + AMP + 2 H(+) = adenosine 5'-phosphosulfate + [thioredoxin]-dithiol</text>
        <dbReference type="Rhea" id="RHEA:21976"/>
        <dbReference type="Rhea" id="RHEA-COMP:10698"/>
        <dbReference type="Rhea" id="RHEA-COMP:10700"/>
        <dbReference type="ChEBI" id="CHEBI:15378"/>
        <dbReference type="ChEBI" id="CHEBI:17359"/>
        <dbReference type="ChEBI" id="CHEBI:29950"/>
        <dbReference type="ChEBI" id="CHEBI:50058"/>
        <dbReference type="ChEBI" id="CHEBI:58243"/>
        <dbReference type="ChEBI" id="CHEBI:456215"/>
        <dbReference type="EC" id="1.8.4.10"/>
    </reaction>
</comment>
<accession>A0ABP7MY78</accession>
<keyword evidence="2 14" id="KW-0963">Cytoplasm</keyword>
<dbReference type="Gene3D" id="3.40.50.620">
    <property type="entry name" value="HUPs"/>
    <property type="match status" value="1"/>
</dbReference>
<feature type="binding site" evidence="14">
    <location>
        <position position="121"/>
    </location>
    <ligand>
        <name>[4Fe-4S] cluster</name>
        <dbReference type="ChEBI" id="CHEBI:49883"/>
    </ligand>
</feature>
<keyword evidence="6 14" id="KW-0411">Iron-sulfur</keyword>
<dbReference type="Proteomes" id="UP001499909">
    <property type="component" value="Unassembled WGS sequence"/>
</dbReference>
<dbReference type="PANTHER" id="PTHR46482:SF9">
    <property type="entry name" value="5'-ADENYLYLSULFATE REDUCTASE 1, CHLOROPLASTIC"/>
    <property type="match status" value="1"/>
</dbReference>
<keyword evidence="17" id="KW-1185">Reference proteome</keyword>
<comment type="caution">
    <text evidence="16">The sequence shown here is derived from an EMBL/GenBank/DDBJ whole genome shotgun (WGS) entry which is preliminary data.</text>
</comment>
<dbReference type="RefSeq" id="WP_345112387.1">
    <property type="nucleotide sequence ID" value="NZ_BAABDH010000024.1"/>
</dbReference>
<evidence type="ECO:0000256" key="10">
    <source>
        <dbReference type="ARBA" id="ARBA00029514"/>
    </source>
</evidence>
<dbReference type="Pfam" id="PF01507">
    <property type="entry name" value="PAPS_reduct"/>
    <property type="match status" value="1"/>
</dbReference>
<evidence type="ECO:0000259" key="15">
    <source>
        <dbReference type="Pfam" id="PF01507"/>
    </source>
</evidence>
<evidence type="ECO:0000256" key="2">
    <source>
        <dbReference type="ARBA" id="ARBA00022490"/>
    </source>
</evidence>
<keyword evidence="4 14" id="KW-0560">Oxidoreductase</keyword>
<dbReference type="PIRSF" id="PIRSF000857">
    <property type="entry name" value="PAPS_reductase"/>
    <property type="match status" value="1"/>
</dbReference>
<evidence type="ECO:0000313" key="16">
    <source>
        <dbReference type="EMBL" id="GAA3931541.1"/>
    </source>
</evidence>
<evidence type="ECO:0000313" key="17">
    <source>
        <dbReference type="Proteomes" id="UP001499909"/>
    </source>
</evidence>
<sequence>MQVASQALVLDLRRQLAGLSAAEVLAVVAAQFPQQAVFSTSFGLEDQIITHLIFEHNLPITVFTLDTGRNFQETYSTWSKTLRRYGQPIDTYAPRPAGVEHLLREKGPNSFYDSVENRKECCGIRKVEPLNRALQGQQAWFTGIRAEQSANRHDMHAVEWDDTHKLLKFHPLFDWTFAQCWDYVHAHSIPFNPLHQQGFVSIGCAPCTRAIKPGEDFRAGRWWWEDQTAKECGLHGTHSSPDPEVEPITAN</sequence>
<evidence type="ECO:0000256" key="8">
    <source>
        <dbReference type="ARBA" id="ARBA00024327"/>
    </source>
</evidence>
<dbReference type="InterPro" id="IPR004511">
    <property type="entry name" value="PAPS/APS_Rdtase"/>
</dbReference>
<evidence type="ECO:0000256" key="3">
    <source>
        <dbReference type="ARBA" id="ARBA00022723"/>
    </source>
</evidence>
<dbReference type="PANTHER" id="PTHR46482">
    <property type="entry name" value="5'-ADENYLYLSULFATE REDUCTASE 3, CHLOROPLASTIC"/>
    <property type="match status" value="1"/>
</dbReference>
<feature type="binding site" evidence="14">
    <location>
        <position position="204"/>
    </location>
    <ligand>
        <name>[4Fe-4S] cluster</name>
        <dbReference type="ChEBI" id="CHEBI:49883"/>
    </ligand>
</feature>
<evidence type="ECO:0000256" key="12">
    <source>
        <dbReference type="ARBA" id="ARBA00032041"/>
    </source>
</evidence>
<dbReference type="NCBIfam" id="TIGR02055">
    <property type="entry name" value="APS_reductase"/>
    <property type="match status" value="1"/>
</dbReference>
<keyword evidence="5 14" id="KW-0408">Iron</keyword>
<dbReference type="InterPro" id="IPR002500">
    <property type="entry name" value="PAPS_reduct_dom"/>
</dbReference>
<evidence type="ECO:0000256" key="1">
    <source>
        <dbReference type="ARBA" id="ARBA00009732"/>
    </source>
</evidence>
<name>A0ABP7MY78_9BACT</name>
<organism evidence="16 17">
    <name type="scientific">Hymenobacter algoricola</name>
    <dbReference type="NCBI Taxonomy" id="486267"/>
    <lineage>
        <taxon>Bacteria</taxon>
        <taxon>Pseudomonadati</taxon>
        <taxon>Bacteroidota</taxon>
        <taxon>Cytophagia</taxon>
        <taxon>Cytophagales</taxon>
        <taxon>Hymenobacteraceae</taxon>
        <taxon>Hymenobacter</taxon>
    </lineage>
</organism>
<proteinExistence type="inferred from homology"/>
<dbReference type="NCBIfam" id="NF002537">
    <property type="entry name" value="PRK02090.1"/>
    <property type="match status" value="1"/>
</dbReference>
<dbReference type="CDD" id="cd23945">
    <property type="entry name" value="PAPS_reductase"/>
    <property type="match status" value="1"/>
</dbReference>
<evidence type="ECO:0000256" key="4">
    <source>
        <dbReference type="ARBA" id="ARBA00023002"/>
    </source>
</evidence>
<dbReference type="NCBIfam" id="TIGR00434">
    <property type="entry name" value="cysH"/>
    <property type="match status" value="1"/>
</dbReference>
<comment type="function">
    <text evidence="7 14">Catalyzes the formation of sulfite from adenosine 5'-phosphosulfate (APS) using thioredoxin as an electron donor.</text>
</comment>
<dbReference type="EC" id="1.8.4.10" evidence="9 14"/>